<organism evidence="2 3">
    <name type="scientific">Tetragenococcus muriaticus 3MR10-3</name>
    <dbReference type="NCBI Taxonomy" id="1302648"/>
    <lineage>
        <taxon>Bacteria</taxon>
        <taxon>Bacillati</taxon>
        <taxon>Bacillota</taxon>
        <taxon>Bacilli</taxon>
        <taxon>Lactobacillales</taxon>
        <taxon>Enterococcaceae</taxon>
        <taxon>Tetragenococcus</taxon>
    </lineage>
</organism>
<sequence length="47" mass="5168">MIGLIFYVLPGFSITDGNSIFRLGIFLVIPLLASYDGTLGKKSFLMK</sequence>
<proteinExistence type="predicted"/>
<evidence type="ECO:0000256" key="1">
    <source>
        <dbReference type="SAM" id="Phobius"/>
    </source>
</evidence>
<protein>
    <submittedName>
        <fullName evidence="2">Uncharacterized protein</fullName>
    </submittedName>
</protein>
<keyword evidence="1" id="KW-0472">Membrane</keyword>
<keyword evidence="3" id="KW-1185">Reference proteome</keyword>
<evidence type="ECO:0000313" key="3">
    <source>
        <dbReference type="Proteomes" id="UP000029381"/>
    </source>
</evidence>
<dbReference type="Proteomes" id="UP000029381">
    <property type="component" value="Unassembled WGS sequence"/>
</dbReference>
<dbReference type="RefSeq" id="WP_231556725.1">
    <property type="nucleotide sequence ID" value="NZ_JPVT01000017.1"/>
</dbReference>
<reference evidence="2 3" key="1">
    <citation type="submission" date="2014-08" db="EMBL/GenBank/DDBJ databases">
        <title>Genome sequence of Tetragenococcus muriaticus.</title>
        <authorList>
            <person name="Chuea-nongthon C."/>
            <person name="Rodtong S."/>
            <person name="Yongsawatdigul J."/>
            <person name="Steele J.L."/>
            <person name="Liu X.-y."/>
            <person name="Speers J."/>
            <person name="Glasner J.D."/>
            <person name="Neeno-Eckwall E.C."/>
        </authorList>
    </citation>
    <scope>NUCLEOTIDE SEQUENCE [LARGE SCALE GENOMIC DNA]</scope>
    <source>
        <strain evidence="2 3">3MR10-3</strain>
    </source>
</reference>
<evidence type="ECO:0000313" key="2">
    <source>
        <dbReference type="EMBL" id="KFN93019.1"/>
    </source>
</evidence>
<feature type="transmembrane region" description="Helical" evidence="1">
    <location>
        <begin position="20"/>
        <end position="39"/>
    </location>
</feature>
<gene>
    <name evidence="2" type="ORF">TMU3MR103_0192</name>
</gene>
<comment type="caution">
    <text evidence="2">The sequence shown here is derived from an EMBL/GenBank/DDBJ whole genome shotgun (WGS) entry which is preliminary data.</text>
</comment>
<name>A0A091C7W4_9ENTE</name>
<dbReference type="PATRIC" id="fig|1302648.3.peg.179"/>
<keyword evidence="1" id="KW-1133">Transmembrane helix</keyword>
<accession>A0A091C7W4</accession>
<keyword evidence="1" id="KW-0812">Transmembrane</keyword>
<dbReference type="AlphaFoldDB" id="A0A091C7W4"/>
<dbReference type="EMBL" id="JPVT01000017">
    <property type="protein sequence ID" value="KFN93019.1"/>
    <property type="molecule type" value="Genomic_DNA"/>
</dbReference>